<name>A0A9X2RD39_9BACT</name>
<proteinExistence type="predicted"/>
<sequence>MVTEVLGSNESGGLEDEILRPFPGGPGGGACTQVVALMYNPDTGDVVRATDGCEIESLRKSGYTTDVPPGVAEDYYGLGPGGGGSGSGGGGSEGGSGGNGGDGSTDQGGDTGAQSASIGIGLIAALGAGALYLSQ</sequence>
<protein>
    <submittedName>
        <fullName evidence="2">Uncharacterized protein</fullName>
    </submittedName>
</protein>
<feature type="region of interest" description="Disordered" evidence="1">
    <location>
        <begin position="62"/>
        <end position="114"/>
    </location>
</feature>
<comment type="caution">
    <text evidence="2">The sequence shown here is derived from an EMBL/GenBank/DDBJ whole genome shotgun (WGS) entry which is preliminary data.</text>
</comment>
<feature type="compositionally biased region" description="Polar residues" evidence="1">
    <location>
        <begin position="1"/>
        <end position="11"/>
    </location>
</feature>
<evidence type="ECO:0000313" key="3">
    <source>
        <dbReference type="Proteomes" id="UP001155034"/>
    </source>
</evidence>
<dbReference type="Proteomes" id="UP001155034">
    <property type="component" value="Unassembled WGS sequence"/>
</dbReference>
<evidence type="ECO:0000313" key="2">
    <source>
        <dbReference type="EMBL" id="MCS3865869.1"/>
    </source>
</evidence>
<feature type="region of interest" description="Disordered" evidence="1">
    <location>
        <begin position="1"/>
        <end position="21"/>
    </location>
</feature>
<feature type="compositionally biased region" description="Low complexity" evidence="1">
    <location>
        <begin position="104"/>
        <end position="114"/>
    </location>
</feature>
<dbReference type="EMBL" id="JANTYZ010000007">
    <property type="protein sequence ID" value="MCS3865869.1"/>
    <property type="molecule type" value="Genomic_DNA"/>
</dbReference>
<evidence type="ECO:0000256" key="1">
    <source>
        <dbReference type="SAM" id="MobiDB-lite"/>
    </source>
</evidence>
<reference evidence="2" key="1">
    <citation type="submission" date="2022-08" db="EMBL/GenBank/DDBJ databases">
        <title>Genomic Encyclopedia of Type Strains, Phase V (KMG-V): Genome sequencing to study the core and pangenomes of soil and plant-associated prokaryotes.</title>
        <authorList>
            <person name="Whitman W."/>
        </authorList>
    </citation>
    <scope>NUCLEOTIDE SEQUENCE</scope>
    <source>
        <strain evidence="2">SP2016B</strain>
    </source>
</reference>
<feature type="compositionally biased region" description="Gly residues" evidence="1">
    <location>
        <begin position="78"/>
        <end position="103"/>
    </location>
</feature>
<organism evidence="2 3">
    <name type="scientific">Salinibacter ruber</name>
    <dbReference type="NCBI Taxonomy" id="146919"/>
    <lineage>
        <taxon>Bacteria</taxon>
        <taxon>Pseudomonadati</taxon>
        <taxon>Rhodothermota</taxon>
        <taxon>Rhodothermia</taxon>
        <taxon>Rhodothermales</taxon>
        <taxon>Salinibacteraceae</taxon>
        <taxon>Salinibacter</taxon>
    </lineage>
</organism>
<dbReference type="AlphaFoldDB" id="A0A9X2RD39"/>
<gene>
    <name evidence="2" type="ORF">GGP82_002433</name>
</gene>
<accession>A0A9X2RD39</accession>